<keyword evidence="4" id="KW-1185">Reference proteome</keyword>
<evidence type="ECO:0000259" key="2">
    <source>
        <dbReference type="PROSITE" id="PS50966"/>
    </source>
</evidence>
<keyword evidence="1" id="KW-0863">Zinc-finger</keyword>
<dbReference type="EMBL" id="JACHMX010000001">
    <property type="protein sequence ID" value="MBB5850010.1"/>
    <property type="molecule type" value="Genomic_DNA"/>
</dbReference>
<evidence type="ECO:0000313" key="3">
    <source>
        <dbReference type="EMBL" id="MBB5850010.1"/>
    </source>
</evidence>
<keyword evidence="1" id="KW-0862">Zinc</keyword>
<protein>
    <recommendedName>
        <fullName evidence="2">SWIM-type domain-containing protein</fullName>
    </recommendedName>
</protein>
<reference evidence="3 4" key="1">
    <citation type="submission" date="2020-08" db="EMBL/GenBank/DDBJ databases">
        <title>Sequencing the genomes of 1000 actinobacteria strains.</title>
        <authorList>
            <person name="Klenk H.-P."/>
        </authorList>
    </citation>
    <scope>NUCLEOTIDE SEQUENCE [LARGE SCALE GENOMIC DNA]</scope>
    <source>
        <strain evidence="3 4">DSM 45272</strain>
    </source>
</reference>
<keyword evidence="1" id="KW-0479">Metal-binding</keyword>
<dbReference type="PROSITE" id="PS50966">
    <property type="entry name" value="ZF_SWIM"/>
    <property type="match status" value="1"/>
</dbReference>
<dbReference type="Proteomes" id="UP000580861">
    <property type="component" value="Unassembled WGS sequence"/>
</dbReference>
<dbReference type="GO" id="GO:0008270">
    <property type="term" value="F:zinc ion binding"/>
    <property type="evidence" value="ECO:0007669"/>
    <property type="project" value="UniProtKB-KW"/>
</dbReference>
<sequence>MITEILLESVEEHVRVPVLFDGFVEPGAQAAQALLILGKVARTRFWMPPSMVNRLIAESDPVFTADGTTLRAEAFSPCCGVYARLDLVEVGELGEGCTNVDLSEATRAVLAGVVAQDPLHLTVRGDGIHLRTLDGQNDESLVPLPDRWVAGFAEVAAVTAGAVKKAELDKLETRAFLRRLPTAVGKSWAVTSGRGLRLTSRSGQDSIPASGLHRLRIVEPLIRFAQGLTVYTRPGSEVASWVLQLERARLIVTLSPEPSRGFSGEGGWLNSLAAGLDAPELVAGRAGHDVVDGTWFSRELPSGRAPANGRLAKARELVATGAVRQLPDGGYEITRAGSVQRVRLSPAGCTCAWWAKHQETRGPCSHVLAARMSAAEA</sequence>
<dbReference type="Pfam" id="PF04434">
    <property type="entry name" value="SWIM"/>
    <property type="match status" value="1"/>
</dbReference>
<organism evidence="3 4">
    <name type="scientific">Amycolatopsis umgeniensis</name>
    <dbReference type="NCBI Taxonomy" id="336628"/>
    <lineage>
        <taxon>Bacteria</taxon>
        <taxon>Bacillati</taxon>
        <taxon>Actinomycetota</taxon>
        <taxon>Actinomycetes</taxon>
        <taxon>Pseudonocardiales</taxon>
        <taxon>Pseudonocardiaceae</taxon>
        <taxon>Amycolatopsis</taxon>
    </lineage>
</organism>
<dbReference type="InterPro" id="IPR007527">
    <property type="entry name" value="Znf_SWIM"/>
</dbReference>
<evidence type="ECO:0000256" key="1">
    <source>
        <dbReference type="PROSITE-ProRule" id="PRU00325"/>
    </source>
</evidence>
<dbReference type="RefSeq" id="WP_184891318.1">
    <property type="nucleotide sequence ID" value="NZ_JACHMX010000001.1"/>
</dbReference>
<evidence type="ECO:0000313" key="4">
    <source>
        <dbReference type="Proteomes" id="UP000580861"/>
    </source>
</evidence>
<gene>
    <name evidence="3" type="ORF">HDA45_000097</name>
</gene>
<accession>A0A841AU45</accession>
<feature type="domain" description="SWIM-type" evidence="2">
    <location>
        <begin position="340"/>
        <end position="375"/>
    </location>
</feature>
<dbReference type="AlphaFoldDB" id="A0A841AU45"/>
<proteinExistence type="predicted"/>
<name>A0A841AU45_9PSEU</name>
<comment type="caution">
    <text evidence="3">The sequence shown here is derived from an EMBL/GenBank/DDBJ whole genome shotgun (WGS) entry which is preliminary data.</text>
</comment>